<reference evidence="2 3" key="1">
    <citation type="submission" date="2015-01" db="EMBL/GenBank/DDBJ databases">
        <title>The Genome Sequence of Exophiala spinifera CBS89968.</title>
        <authorList>
            <consortium name="The Broad Institute Genomics Platform"/>
            <person name="Cuomo C."/>
            <person name="de Hoog S."/>
            <person name="Gorbushina A."/>
            <person name="Stielow B."/>
            <person name="Teixiera M."/>
            <person name="Abouelleil A."/>
            <person name="Chapman S.B."/>
            <person name="Priest M."/>
            <person name="Young S.K."/>
            <person name="Wortman J."/>
            <person name="Nusbaum C."/>
            <person name="Birren B."/>
        </authorList>
    </citation>
    <scope>NUCLEOTIDE SEQUENCE [LARGE SCALE GENOMIC DNA]</scope>
    <source>
        <strain evidence="2 3">CBS 89968</strain>
    </source>
</reference>
<dbReference type="VEuPathDB" id="FungiDB:PV08_03618"/>
<evidence type="ECO:0000313" key="3">
    <source>
        <dbReference type="Proteomes" id="UP000053328"/>
    </source>
</evidence>
<dbReference type="OrthoDB" id="4156248at2759"/>
<dbReference type="RefSeq" id="XP_016239540.1">
    <property type="nucleotide sequence ID" value="XM_016377970.1"/>
</dbReference>
<dbReference type="AlphaFoldDB" id="A0A0D2C6W9"/>
<feature type="region of interest" description="Disordered" evidence="1">
    <location>
        <begin position="33"/>
        <end position="66"/>
    </location>
</feature>
<dbReference type="Proteomes" id="UP000053328">
    <property type="component" value="Unassembled WGS sequence"/>
</dbReference>
<keyword evidence="3" id="KW-1185">Reference proteome</keyword>
<evidence type="ECO:0000256" key="1">
    <source>
        <dbReference type="SAM" id="MobiDB-lite"/>
    </source>
</evidence>
<dbReference type="HOGENOM" id="CLU_2527461_0_0_1"/>
<name>A0A0D2C6W9_9EURO</name>
<protein>
    <submittedName>
        <fullName evidence="2">Uncharacterized protein</fullName>
    </submittedName>
</protein>
<dbReference type="EMBL" id="KN847493">
    <property type="protein sequence ID" value="KIW19324.1"/>
    <property type="molecule type" value="Genomic_DNA"/>
</dbReference>
<proteinExistence type="predicted"/>
<accession>A0A0D2C6W9</accession>
<gene>
    <name evidence="2" type="ORF">PV08_03618</name>
</gene>
<dbReference type="GeneID" id="27330701"/>
<organism evidence="2 3">
    <name type="scientific">Exophiala spinifera</name>
    <dbReference type="NCBI Taxonomy" id="91928"/>
    <lineage>
        <taxon>Eukaryota</taxon>
        <taxon>Fungi</taxon>
        <taxon>Dikarya</taxon>
        <taxon>Ascomycota</taxon>
        <taxon>Pezizomycotina</taxon>
        <taxon>Eurotiomycetes</taxon>
        <taxon>Chaetothyriomycetidae</taxon>
        <taxon>Chaetothyriales</taxon>
        <taxon>Herpotrichiellaceae</taxon>
        <taxon>Exophiala</taxon>
    </lineage>
</organism>
<evidence type="ECO:0000313" key="2">
    <source>
        <dbReference type="EMBL" id="KIW19324.1"/>
    </source>
</evidence>
<feature type="compositionally biased region" description="Low complexity" evidence="1">
    <location>
        <begin position="41"/>
        <end position="54"/>
    </location>
</feature>
<sequence length="83" mass="8730">MSSPVNNNFLQLIPAAHRVAILETPAESESFIPALQKARRSSSTTSTESNAAEEPTVPVADKAAVAASPVDDAKVTEFLKLGH</sequence>